<keyword evidence="3" id="KW-0732">Signal</keyword>
<accession>Q3SHU6</accession>
<keyword evidence="4" id="KW-0677">Repeat</keyword>
<dbReference type="GO" id="GO:0004252">
    <property type="term" value="F:serine-type endopeptidase activity"/>
    <property type="evidence" value="ECO:0007669"/>
    <property type="project" value="InterPro"/>
</dbReference>
<dbReference type="RefSeq" id="WP_011312346.1">
    <property type="nucleotide sequence ID" value="NC_007404.1"/>
</dbReference>
<feature type="domain" description="PDZ" evidence="10">
    <location>
        <begin position="278"/>
        <end position="344"/>
    </location>
</feature>
<dbReference type="Pfam" id="PF13365">
    <property type="entry name" value="Trypsin_2"/>
    <property type="match status" value="1"/>
</dbReference>
<dbReference type="Gene3D" id="2.30.42.10">
    <property type="match status" value="1"/>
</dbReference>
<keyword evidence="9" id="KW-1133">Transmembrane helix</keyword>
<evidence type="ECO:0000256" key="8">
    <source>
        <dbReference type="PIRSR" id="PIRSR611782-2"/>
    </source>
</evidence>
<keyword evidence="6" id="KW-0720">Serine protease</keyword>
<dbReference type="EMBL" id="CP000116">
    <property type="protein sequence ID" value="AAZ97787.1"/>
    <property type="molecule type" value="Genomic_DNA"/>
</dbReference>
<dbReference type="PRINTS" id="PR00834">
    <property type="entry name" value="PROTEASES2C"/>
</dbReference>
<evidence type="ECO:0000256" key="4">
    <source>
        <dbReference type="ARBA" id="ARBA00022737"/>
    </source>
</evidence>
<evidence type="ECO:0000313" key="12">
    <source>
        <dbReference type="Proteomes" id="UP000008291"/>
    </source>
</evidence>
<evidence type="ECO:0000256" key="9">
    <source>
        <dbReference type="SAM" id="Phobius"/>
    </source>
</evidence>
<dbReference type="PANTHER" id="PTHR43343:SF3">
    <property type="entry name" value="PROTEASE DO-LIKE 8, CHLOROPLASTIC"/>
    <property type="match status" value="1"/>
</dbReference>
<proteinExistence type="inferred from homology"/>
<dbReference type="InterPro" id="IPR051201">
    <property type="entry name" value="Chloro_Bact_Ser_Proteases"/>
</dbReference>
<feature type="transmembrane region" description="Helical" evidence="9">
    <location>
        <begin position="6"/>
        <end position="27"/>
    </location>
</feature>
<dbReference type="Pfam" id="PF13180">
    <property type="entry name" value="PDZ_2"/>
    <property type="match status" value="1"/>
</dbReference>
<evidence type="ECO:0000259" key="10">
    <source>
        <dbReference type="PROSITE" id="PS50106"/>
    </source>
</evidence>
<dbReference type="eggNOG" id="COG0265">
    <property type="taxonomic scope" value="Bacteria"/>
</dbReference>
<gene>
    <name evidence="11" type="ordered locus">Tbd_1834</name>
</gene>
<evidence type="ECO:0000256" key="7">
    <source>
        <dbReference type="PIRSR" id="PIRSR611782-1"/>
    </source>
</evidence>
<reference evidence="11 12" key="1">
    <citation type="journal article" date="2006" name="J. Bacteriol.">
        <title>The genome sequence of the obligately chemolithoautotrophic, facultatively anaerobic bacterium Thiobacillus denitrificans.</title>
        <authorList>
            <person name="Beller H.R."/>
            <person name="Chain P.S."/>
            <person name="Letain T.E."/>
            <person name="Chakicherla A."/>
            <person name="Larimer F.W."/>
            <person name="Richardson P.M."/>
            <person name="Coleman M.A."/>
            <person name="Wood A.P."/>
            <person name="Kelly D.P."/>
        </authorList>
    </citation>
    <scope>NUCLEOTIDE SEQUENCE [LARGE SCALE GENOMIC DNA]</scope>
    <source>
        <strain evidence="11 12">ATCC 25259</strain>
    </source>
</reference>
<dbReference type="NCBIfam" id="TIGR02037">
    <property type="entry name" value="degP_htrA_DO"/>
    <property type="match status" value="1"/>
</dbReference>
<dbReference type="InterPro" id="IPR001940">
    <property type="entry name" value="Peptidase_S1C"/>
</dbReference>
<dbReference type="Proteomes" id="UP000008291">
    <property type="component" value="Chromosome"/>
</dbReference>
<feature type="active site" description="Charge relay system" evidence="7">
    <location>
        <position position="130"/>
    </location>
</feature>
<feature type="active site" description="Charge relay system" evidence="7">
    <location>
        <position position="160"/>
    </location>
</feature>
<protein>
    <submittedName>
        <fullName evidence="11">Putative protease</fullName>
    </submittedName>
</protein>
<comment type="similarity">
    <text evidence="1">Belongs to the peptidase S1C family.</text>
</comment>
<dbReference type="SUPFAM" id="SSF50156">
    <property type="entry name" value="PDZ domain-like"/>
    <property type="match status" value="1"/>
</dbReference>
<organism evidence="11 12">
    <name type="scientific">Thiobacillus denitrificans (strain ATCC 25259 / T1)</name>
    <dbReference type="NCBI Taxonomy" id="292415"/>
    <lineage>
        <taxon>Bacteria</taxon>
        <taxon>Pseudomonadati</taxon>
        <taxon>Pseudomonadota</taxon>
        <taxon>Betaproteobacteria</taxon>
        <taxon>Nitrosomonadales</taxon>
        <taxon>Thiobacillaceae</taxon>
        <taxon>Thiobacillus</taxon>
    </lineage>
</organism>
<dbReference type="SUPFAM" id="SSF50494">
    <property type="entry name" value="Trypsin-like serine proteases"/>
    <property type="match status" value="1"/>
</dbReference>
<keyword evidence="2 11" id="KW-0645">Protease</keyword>
<dbReference type="PROSITE" id="PS50106">
    <property type="entry name" value="PDZ"/>
    <property type="match status" value="1"/>
</dbReference>
<dbReference type="InterPro" id="IPR009003">
    <property type="entry name" value="Peptidase_S1_PA"/>
</dbReference>
<keyword evidence="12" id="KW-1185">Reference proteome</keyword>
<dbReference type="AlphaFoldDB" id="Q3SHU6"/>
<dbReference type="InterPro" id="IPR001478">
    <property type="entry name" value="PDZ"/>
</dbReference>
<evidence type="ECO:0000256" key="1">
    <source>
        <dbReference type="ARBA" id="ARBA00010541"/>
    </source>
</evidence>
<dbReference type="InterPro" id="IPR011782">
    <property type="entry name" value="Pept_S1C_Do"/>
</dbReference>
<feature type="binding site" evidence="8">
    <location>
        <position position="160"/>
    </location>
    <ligand>
        <name>substrate</name>
    </ligand>
</feature>
<feature type="binding site" evidence="8">
    <location>
        <position position="130"/>
    </location>
    <ligand>
        <name>substrate</name>
    </ligand>
</feature>
<dbReference type="Gene3D" id="2.40.10.120">
    <property type="match status" value="1"/>
</dbReference>
<evidence type="ECO:0000256" key="6">
    <source>
        <dbReference type="ARBA" id="ARBA00022825"/>
    </source>
</evidence>
<evidence type="ECO:0000256" key="5">
    <source>
        <dbReference type="ARBA" id="ARBA00022801"/>
    </source>
</evidence>
<name>Q3SHU6_THIDA</name>
<dbReference type="PANTHER" id="PTHR43343">
    <property type="entry name" value="PEPTIDASE S12"/>
    <property type="match status" value="1"/>
</dbReference>
<keyword evidence="9" id="KW-0812">Transmembrane</keyword>
<dbReference type="HOGENOM" id="CLU_020120_1_2_4"/>
<dbReference type="SMART" id="SM00228">
    <property type="entry name" value="PDZ"/>
    <property type="match status" value="1"/>
</dbReference>
<dbReference type="KEGG" id="tbd:Tbd_1834"/>
<dbReference type="STRING" id="292415.Tbd_1834"/>
<dbReference type="MEROPS" id="S01.477"/>
<evidence type="ECO:0000256" key="3">
    <source>
        <dbReference type="ARBA" id="ARBA00022729"/>
    </source>
</evidence>
<dbReference type="InterPro" id="IPR036034">
    <property type="entry name" value="PDZ_sf"/>
</dbReference>
<evidence type="ECO:0000313" key="11">
    <source>
        <dbReference type="EMBL" id="AAZ97787.1"/>
    </source>
</evidence>
<sequence>MHIRKFWLLFAQSVTVALGALVVVALFKPDLLQWRAQTPNLTIQQARPQGGGTVTVAPNESFALAAQKVIPSVVNVFTQQKVRNPAHPAMQDPIFRYFFGDRLDARPREVSNLGSGVIVTTNGYILTNHHVVDAADQIEVALADGKTVPARVIGADPETDLAVLKIDAEKLPAITFANADSLKVGDWVLAVGNPFGVGQTVTAGIVSALGRTRLGINTFENFIQTDAAINPGNSGGALVDSAGNLVGVNSAIYSRTGGSQGIGFAIPVSIARQVMEQIIKSGSVTRGWVGVEVQDLTPELAESFNLPDVNGALIAGVLKGGPADTGGVRPGDILLAVNGRRVTDSASLLNLIAELTPGQSARLTVARKQRSLDLKVEVGRRPLQRALPMPPEPALE</sequence>
<feature type="binding site" evidence="8">
    <location>
        <begin position="232"/>
        <end position="234"/>
    </location>
    <ligand>
        <name>substrate</name>
    </ligand>
</feature>
<dbReference type="CDD" id="cd10839">
    <property type="entry name" value="cpPDZ1_DegP-like"/>
    <property type="match status" value="1"/>
</dbReference>
<feature type="active site" description="Charge relay system" evidence="7">
    <location>
        <position position="234"/>
    </location>
</feature>
<keyword evidence="5" id="KW-0378">Hydrolase</keyword>
<dbReference type="FunFam" id="2.40.10.10:FF:000001">
    <property type="entry name" value="Periplasmic serine protease DegS"/>
    <property type="match status" value="1"/>
</dbReference>
<keyword evidence="9" id="KW-0472">Membrane</keyword>
<dbReference type="GO" id="GO:0006508">
    <property type="term" value="P:proteolysis"/>
    <property type="evidence" value="ECO:0007669"/>
    <property type="project" value="UniProtKB-KW"/>
</dbReference>
<evidence type="ECO:0000256" key="2">
    <source>
        <dbReference type="ARBA" id="ARBA00022670"/>
    </source>
</evidence>